<accession>A0ABW3GQ86</accession>
<proteinExistence type="predicted"/>
<gene>
    <name evidence="2" type="ORF">ACFQ0R_09360</name>
</gene>
<evidence type="ECO:0000313" key="2">
    <source>
        <dbReference type="EMBL" id="MFD0932799.1"/>
    </source>
</evidence>
<dbReference type="EMBL" id="JBHTIV010000010">
    <property type="protein sequence ID" value="MFD0932799.1"/>
    <property type="molecule type" value="Genomic_DNA"/>
</dbReference>
<dbReference type="PANTHER" id="PTHR28208:SF3">
    <property type="entry name" value="PHOSPHATIDATE PHOSPHATASE APP1"/>
    <property type="match status" value="1"/>
</dbReference>
<dbReference type="Proteomes" id="UP001597049">
    <property type="component" value="Unassembled WGS sequence"/>
</dbReference>
<name>A0ABW3GQ86_9FLAO</name>
<feature type="domain" description="Phosphatidate phosphatase APP1 catalytic" evidence="1">
    <location>
        <begin position="115"/>
        <end position="264"/>
    </location>
</feature>
<dbReference type="PANTHER" id="PTHR28208">
    <property type="entry name" value="PHOSPHATIDATE PHOSPHATASE APP1"/>
    <property type="match status" value="1"/>
</dbReference>
<dbReference type="RefSeq" id="WP_379658108.1">
    <property type="nucleotide sequence ID" value="NZ_JBHTIV010000010.1"/>
</dbReference>
<keyword evidence="3" id="KW-1185">Reference proteome</keyword>
<organism evidence="2 3">
    <name type="scientific">Psychroflexus salinarum</name>
    <dbReference type="NCBI Taxonomy" id="546024"/>
    <lineage>
        <taxon>Bacteria</taxon>
        <taxon>Pseudomonadati</taxon>
        <taxon>Bacteroidota</taxon>
        <taxon>Flavobacteriia</taxon>
        <taxon>Flavobacteriales</taxon>
        <taxon>Flavobacteriaceae</taxon>
        <taxon>Psychroflexus</taxon>
    </lineage>
</organism>
<dbReference type="InterPro" id="IPR052935">
    <property type="entry name" value="Mg2+_PAP"/>
</dbReference>
<sequence length="310" mass="36428">MAFLWHFTAVELKNTVLVTGTVLRNQTSIDKSPRSIFTNTWNVLSSYHKKAYKRKHLYIETNGESFSIKTNKKGYFFELLSIDCLTDFKVFDEQHNQLSIDQIHPFYFKYPSTSIEVISDIDDTVIHSHTASALKRISTILFKRPKRRNKVLFSNALLEYFDENKFRIAYLSKSESNLFGLITAIFRFNEIPSGPLFLTPYLKFKSLFKPKKGKHKIDFLHQLITNLPDKKFILIGDDTQKDMDIYSEIVNTYKSQIIKVYIRQTTFSVDEIQREKWEALQDTGVSCMYFQDDDDINQEILQLKEFLSLK</sequence>
<comment type="caution">
    <text evidence="2">The sequence shown here is derived from an EMBL/GenBank/DDBJ whole genome shotgun (WGS) entry which is preliminary data.</text>
</comment>
<evidence type="ECO:0000313" key="3">
    <source>
        <dbReference type="Proteomes" id="UP001597049"/>
    </source>
</evidence>
<reference evidence="3" key="1">
    <citation type="journal article" date="2019" name="Int. J. Syst. Evol. Microbiol.">
        <title>The Global Catalogue of Microorganisms (GCM) 10K type strain sequencing project: providing services to taxonomists for standard genome sequencing and annotation.</title>
        <authorList>
            <consortium name="The Broad Institute Genomics Platform"/>
            <consortium name="The Broad Institute Genome Sequencing Center for Infectious Disease"/>
            <person name="Wu L."/>
            <person name="Ma J."/>
        </authorList>
    </citation>
    <scope>NUCLEOTIDE SEQUENCE [LARGE SCALE GENOMIC DNA]</scope>
    <source>
        <strain evidence="3">CCUG 56752</strain>
    </source>
</reference>
<dbReference type="InterPro" id="IPR019236">
    <property type="entry name" value="APP1_cat"/>
</dbReference>
<evidence type="ECO:0000259" key="1">
    <source>
        <dbReference type="Pfam" id="PF09949"/>
    </source>
</evidence>
<dbReference type="Pfam" id="PF09949">
    <property type="entry name" value="APP1_cat"/>
    <property type="match status" value="1"/>
</dbReference>
<protein>
    <submittedName>
        <fullName evidence="2">Phosphatase domain-containing protein</fullName>
    </submittedName>
</protein>